<dbReference type="GO" id="GO:0004222">
    <property type="term" value="F:metalloendopeptidase activity"/>
    <property type="evidence" value="ECO:0007669"/>
    <property type="project" value="InterPro"/>
</dbReference>
<dbReference type="GO" id="GO:0046872">
    <property type="term" value="F:metal ion binding"/>
    <property type="evidence" value="ECO:0007669"/>
    <property type="project" value="UniProtKB-KW"/>
</dbReference>
<evidence type="ECO:0000256" key="6">
    <source>
        <dbReference type="ARBA" id="ARBA00022723"/>
    </source>
</evidence>
<reference evidence="19 20" key="1">
    <citation type="submission" date="2019-08" db="EMBL/GenBank/DDBJ databases">
        <authorList>
            <person name="Alioto T."/>
            <person name="Alioto T."/>
            <person name="Gomez Garrido J."/>
        </authorList>
    </citation>
    <scope>NUCLEOTIDE SEQUENCE [LARGE SCALE GENOMIC DNA]</scope>
</reference>
<dbReference type="InterPro" id="IPR037120">
    <property type="entry name" value="Haem_peroxidase_sf_animal"/>
</dbReference>
<feature type="binding site" evidence="15">
    <location>
        <position position="396"/>
    </location>
    <ligand>
        <name>Zn(2+)</name>
        <dbReference type="ChEBI" id="CHEBI:29105"/>
        <note>catalytic</note>
    </ligand>
</feature>
<evidence type="ECO:0000256" key="14">
    <source>
        <dbReference type="PIRSR" id="PIRSR619791-2"/>
    </source>
</evidence>
<keyword evidence="10 14" id="KW-0408">Iron</keyword>
<evidence type="ECO:0000256" key="5">
    <source>
        <dbReference type="ARBA" id="ARBA00022670"/>
    </source>
</evidence>
<feature type="binding site" evidence="15">
    <location>
        <position position="406"/>
    </location>
    <ligand>
        <name>Zn(2+)</name>
        <dbReference type="ChEBI" id="CHEBI:29105"/>
        <note>catalytic</note>
    </ligand>
</feature>
<keyword evidence="2" id="KW-0964">Secreted</keyword>
<evidence type="ECO:0000313" key="19">
    <source>
        <dbReference type="EMBL" id="VVC33570.1"/>
    </source>
</evidence>
<evidence type="ECO:0000256" key="16">
    <source>
        <dbReference type="SAM" id="MobiDB-lite"/>
    </source>
</evidence>
<comment type="subcellular location">
    <subcellularLocation>
        <location evidence="1">Secreted</location>
    </subcellularLocation>
</comment>
<dbReference type="PROSITE" id="PS50215">
    <property type="entry name" value="ADAM_MEPRO"/>
    <property type="match status" value="1"/>
</dbReference>
<evidence type="ECO:0000256" key="1">
    <source>
        <dbReference type="ARBA" id="ARBA00004613"/>
    </source>
</evidence>
<keyword evidence="13" id="KW-0325">Glycoprotein</keyword>
<comment type="caution">
    <text evidence="15">Lacks conserved residue(s) required for the propagation of feature annotation.</text>
</comment>
<dbReference type="Gene3D" id="2.20.100.10">
    <property type="entry name" value="Thrombospondin type-1 (TSP1) repeat"/>
    <property type="match status" value="1"/>
</dbReference>
<evidence type="ECO:0000256" key="15">
    <source>
        <dbReference type="PROSITE-ProRule" id="PRU00276"/>
    </source>
</evidence>
<dbReference type="CDD" id="cd09823">
    <property type="entry name" value="peroxinectin_like"/>
    <property type="match status" value="1"/>
</dbReference>
<evidence type="ECO:0000256" key="9">
    <source>
        <dbReference type="ARBA" id="ARBA00022833"/>
    </source>
</evidence>
<evidence type="ECO:0000256" key="17">
    <source>
        <dbReference type="SAM" id="SignalP"/>
    </source>
</evidence>
<dbReference type="Pfam" id="PF01421">
    <property type="entry name" value="Reprolysin"/>
    <property type="match status" value="1"/>
</dbReference>
<evidence type="ECO:0000256" key="10">
    <source>
        <dbReference type="ARBA" id="ARBA00023004"/>
    </source>
</evidence>
<sequence>MNTSSAAAALLLVFYALIGLSSARIDDVYQGLHDVMTTDELNYYFGISDPADAPEYEVVILTDPADRPECEFLAFGRPVRLYLEPNDRLISDDFEWRIRDGDNTDEDSDDVTTKFIEKSPRRCHYMHRIRKGGGRGDVTAAFTYCPGSSKNGIVFLSDVTYELQSINPRLCQYRCDNDNENAFVLKRAPTINHTWTDGFDIFQPDKENYGFALPDIFTEGAKYDYNVDTTTTDPVLETALYFDEPAFKTFSEYFKHDDEHLADMILAYVNAVQVLYHHPSLGQRIEIVLVKLEMFKKQPVDLPHYNGERSSLLDSFCAFNKKYREKEQWDIGLYISGLDFYSVEKGHWSGSTMGLATVGGVCSEKYSCIIAEFGSTDALGKPYPSAGFTSIYILAHEIGHSLGMHHDGTSNNCPKEGFIMSPSRGITGELLWSECSARVAANLNNLECLFKSAARHSAAAVQKFDHNKFADKPGQAWDAKKQCELLLLDSDAKVMSNKTNFDYSSQQQQQPTEVDICANLQCETPNRPGYYFAGPALEGTTCGPDLWCEAGKCVKGKPKKPKKIIKGGWSQWKVHECTSGCIHKSKGFRLRTRTCNNPKPINTNEGCEGPKHESVLCKDNKTCQKSKKIMVTEYATAKCKELGSILPVLDEEYSGLQAPHEEARPWMGCSVFCRRKDTGSFYTPRLDVSNLPVDPYFPDGTWCHTADNDNYYCLNHVCTPEDDLKRSGKSSADSTGVGDDIPMINQNARPPGPFTVPEVLLRYFSVGSDGTPLLTTITPEMTVDRTDYGDWSSHDYVDMPEKQRRVSFRSHFPRTVESIIQSAVPTIPDYKHQTIFQVSTMEATESTPLTKTDDVITTPVSDSQYISLSKHETADRTPPCLKPKCFVYAAILSLVLMAIIVGTSYYLDRNGAGVKIVPAENTAADTLLQLSWPLQMAAEEPTRTATTSIIQQRNVVVVVNATGNDLTAALENGRKSLKAKEDLEKNFATIDDGTPSYRHQQVMKSGPESIRIARNGYVENIATEKLRESLNVTKDVMILIPDTETVTVFNDTECTPSVKCPNQNRYRTVDGVCNNVLEPLRGAALRPFRRLLPADYSDGVWRPRKAIDGSELPSANQVSKLVHRSSYEDDRNFTVMLAVWGQFMDHDITATALSRGPREQLNQASSYLDGSSVYGNTAKLQNDLRSWTNGQMKVFITEHGEQLLPPNKDPKDGCNDKEEMKKGRYCFLSGDARSNENMHLTTLHLLMVRQHNMIAGKLSSLNPHWDDEHVYQESRHIVTAQIQHITYNEFLPVLLGDKLMRRLDLYSLESGYWNGYNSSVDATISNNFATAAFRFAHTLIPSITKFLRDDNSDPEYVEMRKMLFNPFKLYTCGGMDSVIRGAMNTSAGKSDAFFTPEITRHLFENNRGKHSNGQCGLDLVALNIQRGRDHGLPAYPKWRQLCGFPRPRNFDDLKELVEPETLQTISQLYKSVDDLDPYTGLLSEKPLDGGILGPTITCLLADQFLRVKSGDRYWYETAEKPQAFDEDQLSEIRKTTFAAIICDNSGEIESVQLHVMHSSRKIGNERVGCDSLIKMSLDPWRENNVSAATVTIRANNNNNNNQSSKAEDGRI</sequence>
<evidence type="ECO:0000313" key="20">
    <source>
        <dbReference type="Proteomes" id="UP000325440"/>
    </source>
</evidence>
<evidence type="ECO:0000256" key="2">
    <source>
        <dbReference type="ARBA" id="ARBA00022525"/>
    </source>
</evidence>
<dbReference type="Pfam" id="PF03098">
    <property type="entry name" value="An_peroxidase"/>
    <property type="match status" value="1"/>
</dbReference>
<dbReference type="OrthoDB" id="9942326at2759"/>
<feature type="active site" evidence="15">
    <location>
        <position position="397"/>
    </location>
</feature>
<evidence type="ECO:0000256" key="4">
    <source>
        <dbReference type="ARBA" id="ARBA00022617"/>
    </source>
</evidence>
<dbReference type="PROSITE" id="PS50292">
    <property type="entry name" value="PEROXIDASE_3"/>
    <property type="match status" value="1"/>
</dbReference>
<dbReference type="InterPro" id="IPR024079">
    <property type="entry name" value="MetalloPept_cat_dom_sf"/>
</dbReference>
<dbReference type="SUPFAM" id="SSF55486">
    <property type="entry name" value="Metalloproteases ('zincins'), catalytic domain"/>
    <property type="match status" value="1"/>
</dbReference>
<dbReference type="InterPro" id="IPR019791">
    <property type="entry name" value="Haem_peroxidase_animal"/>
</dbReference>
<dbReference type="InterPro" id="IPR000884">
    <property type="entry name" value="TSP1_rpt"/>
</dbReference>
<keyword evidence="5" id="KW-0645">Protease</keyword>
<dbReference type="GO" id="GO:0004601">
    <property type="term" value="F:peroxidase activity"/>
    <property type="evidence" value="ECO:0007669"/>
    <property type="project" value="UniProtKB-KW"/>
</dbReference>
<evidence type="ECO:0000256" key="12">
    <source>
        <dbReference type="ARBA" id="ARBA00023157"/>
    </source>
</evidence>
<evidence type="ECO:0000259" key="18">
    <source>
        <dbReference type="PROSITE" id="PS50215"/>
    </source>
</evidence>
<dbReference type="PANTHER" id="PTHR11475">
    <property type="entry name" value="OXIDASE/PEROXIDASE"/>
    <property type="match status" value="1"/>
</dbReference>
<dbReference type="Gene3D" id="3.40.390.10">
    <property type="entry name" value="Collagenase (Catalytic Domain)"/>
    <property type="match status" value="1"/>
</dbReference>
<proteinExistence type="predicted"/>
<keyword evidence="20" id="KW-1185">Reference proteome</keyword>
<dbReference type="GO" id="GO:0006508">
    <property type="term" value="P:proteolysis"/>
    <property type="evidence" value="ECO:0007669"/>
    <property type="project" value="UniProtKB-KW"/>
</dbReference>
<dbReference type="EMBL" id="CABPRJ010000970">
    <property type="protein sequence ID" value="VVC33570.1"/>
    <property type="molecule type" value="Genomic_DNA"/>
</dbReference>
<protein>
    <submittedName>
        <fullName evidence="19">Metallopeptidase, catalytic domain,Thrombospondin type-1 (TSP1) repeat,Haem</fullName>
    </submittedName>
</protein>
<dbReference type="InterPro" id="IPR036383">
    <property type="entry name" value="TSP1_rpt_sf"/>
</dbReference>
<keyword evidence="3" id="KW-0575">Peroxidase</keyword>
<accession>A0A5E4MMX8</accession>
<dbReference type="InterPro" id="IPR010255">
    <property type="entry name" value="Haem_peroxidase_sf"/>
</dbReference>
<dbReference type="InterPro" id="IPR041645">
    <property type="entry name" value="ADAMTS_CR_2"/>
</dbReference>
<dbReference type="GO" id="GO:0022412">
    <property type="term" value="P:cellular process involved in reproduction in multicellular organism"/>
    <property type="evidence" value="ECO:0007669"/>
    <property type="project" value="UniProtKB-ARBA"/>
</dbReference>
<evidence type="ECO:0000256" key="7">
    <source>
        <dbReference type="ARBA" id="ARBA00022729"/>
    </source>
</evidence>
<feature type="binding site" description="axial binding residue" evidence="14">
    <location>
        <position position="1337"/>
    </location>
    <ligand>
        <name>heme b</name>
        <dbReference type="ChEBI" id="CHEBI:60344"/>
    </ligand>
    <ligandPart>
        <name>Fe</name>
        <dbReference type="ChEBI" id="CHEBI:18248"/>
    </ligandPart>
</feature>
<feature type="signal peptide" evidence="17">
    <location>
        <begin position="1"/>
        <end position="23"/>
    </location>
</feature>
<feature type="region of interest" description="Disordered" evidence="16">
    <location>
        <begin position="723"/>
        <end position="749"/>
    </location>
</feature>
<evidence type="ECO:0000256" key="13">
    <source>
        <dbReference type="ARBA" id="ARBA00023180"/>
    </source>
</evidence>
<name>A0A5E4MMX8_9HEMI</name>
<keyword evidence="3" id="KW-0560">Oxidoreductase</keyword>
<dbReference type="PROSITE" id="PS50092">
    <property type="entry name" value="TSP1"/>
    <property type="match status" value="1"/>
</dbReference>
<keyword evidence="4 14" id="KW-0349">Heme</keyword>
<keyword evidence="6 14" id="KW-0479">Metal-binding</keyword>
<evidence type="ECO:0000256" key="3">
    <source>
        <dbReference type="ARBA" id="ARBA00022559"/>
    </source>
</evidence>
<keyword evidence="9 15" id="KW-0862">Zinc</keyword>
<keyword evidence="12" id="KW-1015">Disulfide bond</keyword>
<dbReference type="GO" id="GO:0020037">
    <property type="term" value="F:heme binding"/>
    <property type="evidence" value="ECO:0007669"/>
    <property type="project" value="InterPro"/>
</dbReference>
<dbReference type="Proteomes" id="UP000325440">
    <property type="component" value="Unassembled WGS sequence"/>
</dbReference>
<dbReference type="FunFam" id="1.10.640.10:FF:000003">
    <property type="entry name" value="chorion peroxidase"/>
    <property type="match status" value="1"/>
</dbReference>
<keyword evidence="11" id="KW-0482">Metalloprotease</keyword>
<evidence type="ECO:0000256" key="11">
    <source>
        <dbReference type="ARBA" id="ARBA00023049"/>
    </source>
</evidence>
<dbReference type="PANTHER" id="PTHR11475:SF141">
    <property type="entry name" value="CARDINAL"/>
    <property type="match status" value="1"/>
</dbReference>
<dbReference type="Pfam" id="PF17771">
    <property type="entry name" value="ADAMTS_CR_2"/>
    <property type="match status" value="1"/>
</dbReference>
<feature type="domain" description="Peptidase M12B" evidence="18">
    <location>
        <begin position="234"/>
        <end position="436"/>
    </location>
</feature>
<organism evidence="19 20">
    <name type="scientific">Cinara cedri</name>
    <dbReference type="NCBI Taxonomy" id="506608"/>
    <lineage>
        <taxon>Eukaryota</taxon>
        <taxon>Metazoa</taxon>
        <taxon>Ecdysozoa</taxon>
        <taxon>Arthropoda</taxon>
        <taxon>Hexapoda</taxon>
        <taxon>Insecta</taxon>
        <taxon>Pterygota</taxon>
        <taxon>Neoptera</taxon>
        <taxon>Paraneoptera</taxon>
        <taxon>Hemiptera</taxon>
        <taxon>Sternorrhyncha</taxon>
        <taxon>Aphidomorpha</taxon>
        <taxon>Aphidoidea</taxon>
        <taxon>Aphididae</taxon>
        <taxon>Lachninae</taxon>
        <taxon>Cinara</taxon>
    </lineage>
</organism>
<keyword evidence="7 17" id="KW-0732">Signal</keyword>
<dbReference type="GO" id="GO:0005576">
    <property type="term" value="C:extracellular region"/>
    <property type="evidence" value="ECO:0007669"/>
    <property type="project" value="UniProtKB-SubCell"/>
</dbReference>
<gene>
    <name evidence="19" type="ORF">CINCED_3A003717</name>
</gene>
<feature type="binding site" evidence="15">
    <location>
        <position position="400"/>
    </location>
    <ligand>
        <name>Zn(2+)</name>
        <dbReference type="ChEBI" id="CHEBI:29105"/>
        <note>catalytic</note>
    </ligand>
</feature>
<dbReference type="Gene3D" id="3.40.1620.60">
    <property type="match status" value="1"/>
</dbReference>
<evidence type="ECO:0000256" key="8">
    <source>
        <dbReference type="ARBA" id="ARBA00022801"/>
    </source>
</evidence>
<dbReference type="PRINTS" id="PR00457">
    <property type="entry name" value="ANPEROXIDASE"/>
</dbReference>
<dbReference type="SUPFAM" id="SSF48113">
    <property type="entry name" value="Heme-dependent peroxidases"/>
    <property type="match status" value="1"/>
</dbReference>
<feature type="chain" id="PRO_5022669119" evidence="17">
    <location>
        <begin position="24"/>
        <end position="1611"/>
    </location>
</feature>
<dbReference type="Gene3D" id="1.10.640.10">
    <property type="entry name" value="Haem peroxidase domain superfamily, animal type"/>
    <property type="match status" value="1"/>
</dbReference>
<dbReference type="GO" id="GO:0006979">
    <property type="term" value="P:response to oxidative stress"/>
    <property type="evidence" value="ECO:0007669"/>
    <property type="project" value="InterPro"/>
</dbReference>
<keyword evidence="8" id="KW-0378">Hydrolase</keyword>
<dbReference type="InterPro" id="IPR001590">
    <property type="entry name" value="Peptidase_M12B"/>
</dbReference>